<dbReference type="AlphaFoldDB" id="A0ABD5PFY8"/>
<feature type="transmembrane region" description="Helical" evidence="2">
    <location>
        <begin position="21"/>
        <end position="39"/>
    </location>
</feature>
<evidence type="ECO:0000256" key="2">
    <source>
        <dbReference type="SAM" id="Phobius"/>
    </source>
</evidence>
<keyword evidence="2" id="KW-1133">Transmembrane helix</keyword>
<feature type="region of interest" description="Disordered" evidence="1">
    <location>
        <begin position="99"/>
        <end position="139"/>
    </location>
</feature>
<keyword evidence="2" id="KW-0812">Transmembrane</keyword>
<comment type="caution">
    <text evidence="3">The sequence shown here is derived from an EMBL/GenBank/DDBJ whole genome shotgun (WGS) entry which is preliminary data.</text>
</comment>
<dbReference type="Proteomes" id="UP001595921">
    <property type="component" value="Unassembled WGS sequence"/>
</dbReference>
<feature type="transmembrane region" description="Helical" evidence="2">
    <location>
        <begin position="51"/>
        <end position="70"/>
    </location>
</feature>
<name>A0ABD5PFY8_9EURY</name>
<keyword evidence="4" id="KW-1185">Reference proteome</keyword>
<proteinExistence type="predicted"/>
<sequence length="139" mass="15000">MTSTRRPDPVRGLARIRRESSVVAALVAAPAVVGLALARRSTRLSRGGGRTFVFGFGALVASMVLLAASYPAVRAVTRYRAAVGVDGAPAWASFRLRGRLPGRSRRPGSSSRTREAERVGASGRSRRTEWKPPKTRRDD</sequence>
<evidence type="ECO:0000313" key="4">
    <source>
        <dbReference type="Proteomes" id="UP001595921"/>
    </source>
</evidence>
<gene>
    <name evidence="3" type="ORF">ACFO0N_17280</name>
</gene>
<dbReference type="RefSeq" id="WP_267621453.1">
    <property type="nucleotide sequence ID" value="NZ_JAODIW010000006.1"/>
</dbReference>
<accession>A0ABD5PFY8</accession>
<protein>
    <submittedName>
        <fullName evidence="3">Uncharacterized protein</fullName>
    </submittedName>
</protein>
<keyword evidence="2" id="KW-0472">Membrane</keyword>
<evidence type="ECO:0000313" key="3">
    <source>
        <dbReference type="EMBL" id="MFC4359700.1"/>
    </source>
</evidence>
<feature type="compositionally biased region" description="Basic and acidic residues" evidence="1">
    <location>
        <begin position="126"/>
        <end position="139"/>
    </location>
</feature>
<dbReference type="EMBL" id="JBHSDS010000008">
    <property type="protein sequence ID" value="MFC4359700.1"/>
    <property type="molecule type" value="Genomic_DNA"/>
</dbReference>
<reference evidence="3 4" key="1">
    <citation type="journal article" date="2019" name="Int. J. Syst. Evol. Microbiol.">
        <title>The Global Catalogue of Microorganisms (GCM) 10K type strain sequencing project: providing services to taxonomists for standard genome sequencing and annotation.</title>
        <authorList>
            <consortium name="The Broad Institute Genomics Platform"/>
            <consortium name="The Broad Institute Genome Sequencing Center for Infectious Disease"/>
            <person name="Wu L."/>
            <person name="Ma J."/>
        </authorList>
    </citation>
    <scope>NUCLEOTIDE SEQUENCE [LARGE SCALE GENOMIC DNA]</scope>
    <source>
        <strain evidence="3 4">CGMCC 1.12553</strain>
    </source>
</reference>
<evidence type="ECO:0000256" key="1">
    <source>
        <dbReference type="SAM" id="MobiDB-lite"/>
    </source>
</evidence>
<organism evidence="3 4">
    <name type="scientific">Halobium salinum</name>
    <dbReference type="NCBI Taxonomy" id="1364940"/>
    <lineage>
        <taxon>Archaea</taxon>
        <taxon>Methanobacteriati</taxon>
        <taxon>Methanobacteriota</taxon>
        <taxon>Stenosarchaea group</taxon>
        <taxon>Halobacteria</taxon>
        <taxon>Halobacteriales</taxon>
        <taxon>Haloferacaceae</taxon>
        <taxon>Halobium</taxon>
    </lineage>
</organism>